<comment type="caution">
    <text evidence="13">The sequence shown here is derived from an EMBL/GenBank/DDBJ whole genome shotgun (WGS) entry which is preliminary data.</text>
</comment>
<keyword evidence="5 11" id="KW-0436">Ligase</keyword>
<dbReference type="SMART" id="SM00836">
    <property type="entry name" value="DALR_1"/>
    <property type="match status" value="1"/>
</dbReference>
<evidence type="ECO:0000256" key="1">
    <source>
        <dbReference type="ARBA" id="ARBA00004496"/>
    </source>
</evidence>
<dbReference type="Pfam" id="PF05746">
    <property type="entry name" value="DALR_1"/>
    <property type="match status" value="1"/>
</dbReference>
<evidence type="ECO:0000256" key="7">
    <source>
        <dbReference type="ARBA" id="ARBA00022840"/>
    </source>
</evidence>
<dbReference type="PANTHER" id="PTHR30075">
    <property type="entry name" value="GLYCYL-TRNA SYNTHETASE"/>
    <property type="match status" value="1"/>
</dbReference>
<name>A0A1F6TC20_9PROT</name>
<dbReference type="InterPro" id="IPR015944">
    <property type="entry name" value="Gly-tRNA-synth_bsu"/>
</dbReference>
<keyword evidence="4 11" id="KW-0963">Cytoplasm</keyword>
<dbReference type="AlphaFoldDB" id="A0A1F6TC20"/>
<evidence type="ECO:0000256" key="5">
    <source>
        <dbReference type="ARBA" id="ARBA00022598"/>
    </source>
</evidence>
<organism evidence="13 14">
    <name type="scientific">Candidatus Muproteobacteria bacterium RBG_16_65_31</name>
    <dbReference type="NCBI Taxonomy" id="1817759"/>
    <lineage>
        <taxon>Bacteria</taxon>
        <taxon>Pseudomonadati</taxon>
        <taxon>Pseudomonadota</taxon>
        <taxon>Candidatus Muproteobacteria</taxon>
    </lineage>
</organism>
<evidence type="ECO:0000256" key="11">
    <source>
        <dbReference type="HAMAP-Rule" id="MF_00255"/>
    </source>
</evidence>
<dbReference type="NCBIfam" id="TIGR00211">
    <property type="entry name" value="glyS"/>
    <property type="match status" value="1"/>
</dbReference>
<evidence type="ECO:0000256" key="8">
    <source>
        <dbReference type="ARBA" id="ARBA00022917"/>
    </source>
</evidence>
<proteinExistence type="inferred from homology"/>
<dbReference type="InterPro" id="IPR006194">
    <property type="entry name" value="Gly-tRNA-synth_heterodimer"/>
</dbReference>
<comment type="catalytic activity">
    <reaction evidence="10 11">
        <text>tRNA(Gly) + glycine + ATP = glycyl-tRNA(Gly) + AMP + diphosphate</text>
        <dbReference type="Rhea" id="RHEA:16013"/>
        <dbReference type="Rhea" id="RHEA-COMP:9664"/>
        <dbReference type="Rhea" id="RHEA-COMP:9683"/>
        <dbReference type="ChEBI" id="CHEBI:30616"/>
        <dbReference type="ChEBI" id="CHEBI:33019"/>
        <dbReference type="ChEBI" id="CHEBI:57305"/>
        <dbReference type="ChEBI" id="CHEBI:78442"/>
        <dbReference type="ChEBI" id="CHEBI:78522"/>
        <dbReference type="ChEBI" id="CHEBI:456215"/>
        <dbReference type="EC" id="6.1.1.14"/>
    </reaction>
</comment>
<dbReference type="GO" id="GO:0004814">
    <property type="term" value="F:arginine-tRNA ligase activity"/>
    <property type="evidence" value="ECO:0007669"/>
    <property type="project" value="InterPro"/>
</dbReference>
<dbReference type="GO" id="GO:0004820">
    <property type="term" value="F:glycine-tRNA ligase activity"/>
    <property type="evidence" value="ECO:0007669"/>
    <property type="project" value="UniProtKB-UniRule"/>
</dbReference>
<reference evidence="13 14" key="1">
    <citation type="journal article" date="2016" name="Nat. Commun.">
        <title>Thousands of microbial genomes shed light on interconnected biogeochemical processes in an aquifer system.</title>
        <authorList>
            <person name="Anantharaman K."/>
            <person name="Brown C.T."/>
            <person name="Hug L.A."/>
            <person name="Sharon I."/>
            <person name="Castelle C.J."/>
            <person name="Probst A.J."/>
            <person name="Thomas B.C."/>
            <person name="Singh A."/>
            <person name="Wilkins M.J."/>
            <person name="Karaoz U."/>
            <person name="Brodie E.L."/>
            <person name="Williams K.H."/>
            <person name="Hubbard S.S."/>
            <person name="Banfield J.F."/>
        </authorList>
    </citation>
    <scope>NUCLEOTIDE SEQUENCE [LARGE SCALE GENOMIC DNA]</scope>
</reference>
<dbReference type="EC" id="6.1.1.14" evidence="11"/>
<comment type="subcellular location">
    <subcellularLocation>
        <location evidence="1 11">Cytoplasm</location>
    </subcellularLocation>
</comment>
<dbReference type="EMBL" id="MFST01000144">
    <property type="protein sequence ID" value="OGI42664.1"/>
    <property type="molecule type" value="Genomic_DNA"/>
</dbReference>
<comment type="similarity">
    <text evidence="2 11">Belongs to the class-II aminoacyl-tRNA synthetase family.</text>
</comment>
<dbReference type="GO" id="GO:0005829">
    <property type="term" value="C:cytosol"/>
    <property type="evidence" value="ECO:0007669"/>
    <property type="project" value="TreeGrafter"/>
</dbReference>
<evidence type="ECO:0000256" key="3">
    <source>
        <dbReference type="ARBA" id="ARBA00011209"/>
    </source>
</evidence>
<comment type="subunit">
    <text evidence="3 11">Tetramer of two alpha and two beta subunits.</text>
</comment>
<evidence type="ECO:0000256" key="9">
    <source>
        <dbReference type="ARBA" id="ARBA00023146"/>
    </source>
</evidence>
<dbReference type="Pfam" id="PF02092">
    <property type="entry name" value="tRNA_synt_2f"/>
    <property type="match status" value="2"/>
</dbReference>
<protein>
    <recommendedName>
        <fullName evidence="11">Glycine--tRNA ligase beta subunit</fullName>
        <ecNumber evidence="11">6.1.1.14</ecNumber>
    </recommendedName>
    <alternativeName>
        <fullName evidence="11">Glycyl-tRNA synthetase beta subunit</fullName>
        <shortName evidence="11">GlyRS</shortName>
    </alternativeName>
</protein>
<keyword evidence="8 11" id="KW-0648">Protein biosynthesis</keyword>
<keyword evidence="6 11" id="KW-0547">Nucleotide-binding</keyword>
<gene>
    <name evidence="11" type="primary">glyS</name>
    <name evidence="13" type="ORF">A2V92_00455</name>
</gene>
<evidence type="ECO:0000256" key="6">
    <source>
        <dbReference type="ARBA" id="ARBA00022741"/>
    </source>
</evidence>
<dbReference type="PROSITE" id="PS50861">
    <property type="entry name" value="AA_TRNA_LIGASE_II_GLYAB"/>
    <property type="match status" value="1"/>
</dbReference>
<dbReference type="HAMAP" id="MF_00255">
    <property type="entry name" value="Gly_tRNA_synth_beta"/>
    <property type="match status" value="1"/>
</dbReference>
<dbReference type="GO" id="GO:0006420">
    <property type="term" value="P:arginyl-tRNA aminoacylation"/>
    <property type="evidence" value="ECO:0007669"/>
    <property type="project" value="InterPro"/>
</dbReference>
<feature type="domain" description="DALR anticodon binding" evidence="12">
    <location>
        <begin position="619"/>
        <end position="726"/>
    </location>
</feature>
<keyword evidence="9 11" id="KW-0030">Aminoacyl-tRNA synthetase</keyword>
<evidence type="ECO:0000256" key="4">
    <source>
        <dbReference type="ARBA" id="ARBA00022490"/>
    </source>
</evidence>
<dbReference type="Proteomes" id="UP000179344">
    <property type="component" value="Unassembled WGS sequence"/>
</dbReference>
<evidence type="ECO:0000259" key="12">
    <source>
        <dbReference type="SMART" id="SM00836"/>
    </source>
</evidence>
<evidence type="ECO:0000313" key="13">
    <source>
        <dbReference type="EMBL" id="OGI42664.1"/>
    </source>
</evidence>
<dbReference type="GO" id="GO:0005524">
    <property type="term" value="F:ATP binding"/>
    <property type="evidence" value="ECO:0007669"/>
    <property type="project" value="UniProtKB-UniRule"/>
</dbReference>
<evidence type="ECO:0000256" key="10">
    <source>
        <dbReference type="ARBA" id="ARBA00047937"/>
    </source>
</evidence>
<dbReference type="PANTHER" id="PTHR30075:SF2">
    <property type="entry name" value="GLYCINE--TRNA LIGASE, CHLOROPLASTIC_MITOCHONDRIAL 2"/>
    <property type="match status" value="1"/>
</dbReference>
<keyword evidence="7 11" id="KW-0067">ATP-binding</keyword>
<accession>A0A1F6TC20</accession>
<dbReference type="SUPFAM" id="SSF109604">
    <property type="entry name" value="HD-domain/PDEase-like"/>
    <property type="match status" value="1"/>
</dbReference>
<dbReference type="InterPro" id="IPR008909">
    <property type="entry name" value="DALR_anticod-bd"/>
</dbReference>
<sequence>MPASLLVELRTEELPPKSLKRLSEALAQSVFEGLTGLGFLAAESAARPFATPRRLAVLITRVLDKQPDRMTERKGPSVSAGLDAGGQPTQALAGFARSCGVEVAKLARAQGDKGEHFVYRFKHKGEPLKNHLAGVVEAALKKLPVAKLMRWGAGEAQFVRPVHGVILLHGAKVVPGAVLGLKSGSKTLGHRFMSRGPIVIAHADKYADILRKSGKVVASFEERRAAIAKQLRQSAVRQRAHVFPPHDWTGAGKTGDAEMAERVLTAGPILGANEELLDEVTALVEWPAVYAGEFEREFLDVPAQCIGLTMQKNQRYFALMSEHAELLPNYLLVSNLETRNPANIVRGNARVLRARLADAKFFFEQDRKTKLADRTPHLANVVYHNKLGSQLERVQRIQKLAVQIGQRLGADERLVERAAYLCKADLLTDMVGEFPELQGLMGYYYALHDGEPDAVAKAIARHYQPRHAGDTLPNAPIDQALALADRLDTLVGIYGIGLQPTGDKDPFGLRRAALGVARILVERGLALDAMELLQFARGQFPDGVVAEGVAQDLYGFILDRLRPYLRERGFKPDEIEAVLAVYQGEQGDRLFSTVIPRLTAIQAFRRLPEWKALSEANKRIRNILRQARQNGIEPASDANPDLYTETAEKALGDAVLHMQQEVPVLCGQKGQYAEGLRRLADLASSLDLFFRDVMVMVDDQAIRGNRLALLNQIRHLFLWIADVSELQG</sequence>
<dbReference type="GO" id="GO:0006426">
    <property type="term" value="P:glycyl-tRNA aminoacylation"/>
    <property type="evidence" value="ECO:0007669"/>
    <property type="project" value="UniProtKB-UniRule"/>
</dbReference>
<evidence type="ECO:0000256" key="2">
    <source>
        <dbReference type="ARBA" id="ARBA00008226"/>
    </source>
</evidence>
<dbReference type="PRINTS" id="PR01045">
    <property type="entry name" value="TRNASYNTHGB"/>
</dbReference>
<evidence type="ECO:0000313" key="14">
    <source>
        <dbReference type="Proteomes" id="UP000179344"/>
    </source>
</evidence>